<dbReference type="GO" id="GO:0016747">
    <property type="term" value="F:acyltransferase activity, transferring groups other than amino-acyl groups"/>
    <property type="evidence" value="ECO:0007669"/>
    <property type="project" value="InterPro"/>
</dbReference>
<dbReference type="Pfam" id="PF01757">
    <property type="entry name" value="Acyl_transf_3"/>
    <property type="match status" value="1"/>
</dbReference>
<evidence type="ECO:0000313" key="3">
    <source>
        <dbReference type="EMBL" id="RVU06227.1"/>
    </source>
</evidence>
<dbReference type="PANTHER" id="PTHR23028">
    <property type="entry name" value="ACETYLTRANSFERASE"/>
    <property type="match status" value="1"/>
</dbReference>
<dbReference type="InterPro" id="IPR050879">
    <property type="entry name" value="Acyltransferase_3"/>
</dbReference>
<evidence type="ECO:0000313" key="4">
    <source>
        <dbReference type="Proteomes" id="UP000282837"/>
    </source>
</evidence>
<keyword evidence="1" id="KW-0472">Membrane</keyword>
<dbReference type="EMBL" id="SACO01000003">
    <property type="protein sequence ID" value="RVU06227.1"/>
    <property type="molecule type" value="Genomic_DNA"/>
</dbReference>
<feature type="transmembrane region" description="Helical" evidence="1">
    <location>
        <begin position="12"/>
        <end position="28"/>
    </location>
</feature>
<dbReference type="AlphaFoldDB" id="A0A437N8K7"/>
<reference evidence="3 4" key="1">
    <citation type="submission" date="2019-01" db="EMBL/GenBank/DDBJ databases">
        <authorList>
            <person name="Chen W.-M."/>
        </authorList>
    </citation>
    <scope>NUCLEOTIDE SEQUENCE [LARGE SCALE GENOMIC DNA]</scope>
    <source>
        <strain evidence="3 4">FSY-9</strain>
    </source>
</reference>
<feature type="transmembrane region" description="Helical" evidence="1">
    <location>
        <begin position="260"/>
        <end position="277"/>
    </location>
</feature>
<dbReference type="PANTHER" id="PTHR23028:SF134">
    <property type="entry name" value="PUTATIVE (AFU_ORTHOLOGUE AFUA_4G08520)-RELATED"/>
    <property type="match status" value="1"/>
</dbReference>
<evidence type="ECO:0000259" key="2">
    <source>
        <dbReference type="Pfam" id="PF01757"/>
    </source>
</evidence>
<feature type="transmembrane region" description="Helical" evidence="1">
    <location>
        <begin position="325"/>
        <end position="344"/>
    </location>
</feature>
<name>A0A437N8K7_9SPHN</name>
<feature type="transmembrane region" description="Helical" evidence="1">
    <location>
        <begin position="84"/>
        <end position="101"/>
    </location>
</feature>
<feature type="transmembrane region" description="Helical" evidence="1">
    <location>
        <begin position="229"/>
        <end position="248"/>
    </location>
</feature>
<dbReference type="OrthoDB" id="9796461at2"/>
<proteinExistence type="predicted"/>
<keyword evidence="3" id="KW-0012">Acyltransferase</keyword>
<dbReference type="RefSeq" id="WP_127706915.1">
    <property type="nucleotide sequence ID" value="NZ_SACO01000003.1"/>
</dbReference>
<feature type="transmembrane region" description="Helical" evidence="1">
    <location>
        <begin position="289"/>
        <end position="309"/>
    </location>
</feature>
<feature type="domain" description="Acyltransferase 3" evidence="2">
    <location>
        <begin position="11"/>
        <end position="339"/>
    </location>
</feature>
<evidence type="ECO:0000256" key="1">
    <source>
        <dbReference type="SAM" id="Phobius"/>
    </source>
</evidence>
<organism evidence="3 4">
    <name type="scientific">Novosphingobium umbonatum</name>
    <dbReference type="NCBI Taxonomy" id="1908524"/>
    <lineage>
        <taxon>Bacteria</taxon>
        <taxon>Pseudomonadati</taxon>
        <taxon>Pseudomonadota</taxon>
        <taxon>Alphaproteobacteria</taxon>
        <taxon>Sphingomonadales</taxon>
        <taxon>Sphingomonadaceae</taxon>
        <taxon>Novosphingobium</taxon>
    </lineage>
</organism>
<keyword evidence="1" id="KW-1133">Transmembrane helix</keyword>
<comment type="caution">
    <text evidence="3">The sequence shown here is derived from an EMBL/GenBank/DDBJ whole genome shotgun (WGS) entry which is preliminary data.</text>
</comment>
<protein>
    <submittedName>
        <fullName evidence="3">Acyltransferase</fullName>
    </submittedName>
</protein>
<dbReference type="Proteomes" id="UP000282837">
    <property type="component" value="Unassembled WGS sequence"/>
</dbReference>
<feature type="transmembrane region" description="Helical" evidence="1">
    <location>
        <begin position="170"/>
        <end position="188"/>
    </location>
</feature>
<accession>A0A437N8K7</accession>
<feature type="transmembrane region" description="Helical" evidence="1">
    <location>
        <begin position="200"/>
        <end position="217"/>
    </location>
</feature>
<feature type="transmembrane region" description="Helical" evidence="1">
    <location>
        <begin position="113"/>
        <end position="131"/>
    </location>
</feature>
<feature type="transmembrane region" description="Helical" evidence="1">
    <location>
        <begin position="40"/>
        <end position="63"/>
    </location>
</feature>
<keyword evidence="4" id="KW-1185">Reference proteome</keyword>
<keyword evidence="1" id="KW-0812">Transmembrane</keyword>
<keyword evidence="3" id="KW-0808">Transferase</keyword>
<gene>
    <name evidence="3" type="ORF">EOE18_05150</name>
</gene>
<dbReference type="InterPro" id="IPR002656">
    <property type="entry name" value="Acyl_transf_3_dom"/>
</dbReference>
<sequence length="361" mass="40229">MSQTSRHFEVLDGLRGVAALLVLVFHISEILSHGQPQNNWLPHGALAVDFFFGLSGFVIAHAYDKRMAEGMSFGQFMLRRVIRLHPMLLLAVTVGALAWVFDPFALTPHVANGAFWLAVVSAYVGLPYATVADRGDDTHSLDGPTWTLFQEYIGSIAYGLVLHRLSRRTLAWLLLPTGAVLLAGGWVYGSLSIGWGWSNWWMAEARLAFPFLYGILLRRSLGKLTPLRMSFVGLSVVMTVAFLAGMPGGKVGVGNGILEFAYVALLFPLIILMGAHSRMGPTTRKIAKGLGRLSYPLYIVHYPFIYWYWDISFTKDVKPEALMELAPWLFIGLTCLGIVAMRIWDEPLRAWASRRWLKTEG</sequence>